<dbReference type="InterPro" id="IPR008988">
    <property type="entry name" value="Transcriptional_repressor_C"/>
</dbReference>
<evidence type="ECO:0000256" key="1">
    <source>
        <dbReference type="ARBA" id="ARBA00023004"/>
    </source>
</evidence>
<gene>
    <name evidence="3" type="ORF">SAMN00808754_3148</name>
</gene>
<dbReference type="InterPro" id="IPR038157">
    <property type="entry name" value="FeoA_core_dom"/>
</dbReference>
<dbReference type="RefSeq" id="WP_084666797.1">
    <property type="nucleotide sequence ID" value="NZ_LT838272.1"/>
</dbReference>
<dbReference type="OrthoDB" id="9811076at2"/>
<accession>A0A1W1W2R3</accession>
<dbReference type="EMBL" id="LT838272">
    <property type="protein sequence ID" value="SMB99898.1"/>
    <property type="molecule type" value="Genomic_DNA"/>
</dbReference>
<sequence length="95" mass="10493">MEDNIGFTSQGCPLAELPEHTWGRITQVFGEGFWRRRLLELGFTPGTVVEVVRTSLVGDPVAYRIKGTTIALRKEQAALIFVQPLFNATCIVGNS</sequence>
<keyword evidence="4" id="KW-1185">Reference proteome</keyword>
<feature type="domain" description="Ferrous iron transporter FeoA-like" evidence="2">
    <location>
        <begin position="12"/>
        <end position="84"/>
    </location>
</feature>
<evidence type="ECO:0000313" key="4">
    <source>
        <dbReference type="Proteomes" id="UP000192569"/>
    </source>
</evidence>
<dbReference type="AlphaFoldDB" id="A0A1W1W2R3"/>
<dbReference type="InterPro" id="IPR007167">
    <property type="entry name" value="Fe-transptr_FeoA-like"/>
</dbReference>
<reference evidence="3 4" key="1">
    <citation type="submission" date="2017-04" db="EMBL/GenBank/DDBJ databases">
        <authorList>
            <person name="Afonso C.L."/>
            <person name="Miller P.J."/>
            <person name="Scott M.A."/>
            <person name="Spackman E."/>
            <person name="Goraichik I."/>
            <person name="Dimitrov K.M."/>
            <person name="Suarez D.L."/>
            <person name="Swayne D.E."/>
        </authorList>
    </citation>
    <scope>NUCLEOTIDE SEQUENCE [LARGE SCALE GENOMIC DNA]</scope>
    <source>
        <strain evidence="3 4">ToBE</strain>
    </source>
</reference>
<dbReference type="PANTHER" id="PTHR42954">
    <property type="entry name" value="FE(2+) TRANSPORT PROTEIN A"/>
    <property type="match status" value="1"/>
</dbReference>
<dbReference type="Gene3D" id="2.30.30.90">
    <property type="match status" value="1"/>
</dbReference>
<dbReference type="STRING" id="698762.SAMN00808754_3148"/>
<dbReference type="GO" id="GO:0046914">
    <property type="term" value="F:transition metal ion binding"/>
    <property type="evidence" value="ECO:0007669"/>
    <property type="project" value="InterPro"/>
</dbReference>
<dbReference type="PANTHER" id="PTHR42954:SF2">
    <property type="entry name" value="FE(2+) TRANSPORT PROTEIN A"/>
    <property type="match status" value="1"/>
</dbReference>
<protein>
    <submittedName>
        <fullName evidence="3">Ferrous iron transport protein A</fullName>
    </submittedName>
</protein>
<dbReference type="SUPFAM" id="SSF50037">
    <property type="entry name" value="C-terminal domain of transcriptional repressors"/>
    <property type="match status" value="1"/>
</dbReference>
<organism evidence="3 4">
    <name type="scientific">Thermanaeromonas toyohensis ToBE</name>
    <dbReference type="NCBI Taxonomy" id="698762"/>
    <lineage>
        <taxon>Bacteria</taxon>
        <taxon>Bacillati</taxon>
        <taxon>Bacillota</taxon>
        <taxon>Clostridia</taxon>
        <taxon>Neomoorellales</taxon>
        <taxon>Neomoorellaceae</taxon>
        <taxon>Thermanaeromonas</taxon>
    </lineage>
</organism>
<evidence type="ECO:0000313" key="3">
    <source>
        <dbReference type="EMBL" id="SMB99898.1"/>
    </source>
</evidence>
<dbReference type="Proteomes" id="UP000192569">
    <property type="component" value="Chromosome I"/>
</dbReference>
<dbReference type="Pfam" id="PF04023">
    <property type="entry name" value="FeoA"/>
    <property type="match status" value="1"/>
</dbReference>
<name>A0A1W1W2R3_9FIRM</name>
<dbReference type="InterPro" id="IPR052713">
    <property type="entry name" value="FeoA"/>
</dbReference>
<keyword evidence="1" id="KW-0408">Iron</keyword>
<dbReference type="SMART" id="SM00899">
    <property type="entry name" value="FeoA"/>
    <property type="match status" value="1"/>
</dbReference>
<evidence type="ECO:0000259" key="2">
    <source>
        <dbReference type="SMART" id="SM00899"/>
    </source>
</evidence>
<proteinExistence type="predicted"/>